<evidence type="ECO:0000313" key="1">
    <source>
        <dbReference type="EMBL" id="MFC5547125.1"/>
    </source>
</evidence>
<sequence length="81" mass="8990">MEHFLAEVCKAEWNERQGGGRTWKDGIAVAIQQHPSHEANIRAYHAIGETVEILAQRRALGIRLLALTIKLQALGLPLRPG</sequence>
<organism evidence="1 2">
    <name type="scientific">Massilia aerilata</name>
    <dbReference type="NCBI Taxonomy" id="453817"/>
    <lineage>
        <taxon>Bacteria</taxon>
        <taxon>Pseudomonadati</taxon>
        <taxon>Pseudomonadota</taxon>
        <taxon>Betaproteobacteria</taxon>
        <taxon>Burkholderiales</taxon>
        <taxon>Oxalobacteraceae</taxon>
        <taxon>Telluria group</taxon>
        <taxon>Massilia</taxon>
    </lineage>
</organism>
<evidence type="ECO:0008006" key="3">
    <source>
        <dbReference type="Google" id="ProtNLM"/>
    </source>
</evidence>
<dbReference type="Proteomes" id="UP001596086">
    <property type="component" value="Unassembled WGS sequence"/>
</dbReference>
<accession>A0ABW0RUG4</accession>
<dbReference type="RefSeq" id="WP_379765825.1">
    <property type="nucleotide sequence ID" value="NZ_JBHSMZ010000001.1"/>
</dbReference>
<proteinExistence type="predicted"/>
<gene>
    <name evidence="1" type="ORF">ACFPO9_01185</name>
</gene>
<reference evidence="2" key="1">
    <citation type="journal article" date="2019" name="Int. J. Syst. Evol. Microbiol.">
        <title>The Global Catalogue of Microorganisms (GCM) 10K type strain sequencing project: providing services to taxonomists for standard genome sequencing and annotation.</title>
        <authorList>
            <consortium name="The Broad Institute Genomics Platform"/>
            <consortium name="The Broad Institute Genome Sequencing Center for Infectious Disease"/>
            <person name="Wu L."/>
            <person name="Ma J."/>
        </authorList>
    </citation>
    <scope>NUCLEOTIDE SEQUENCE [LARGE SCALE GENOMIC DNA]</scope>
    <source>
        <strain evidence="2">CGMCC 4.5798</strain>
    </source>
</reference>
<keyword evidence="2" id="KW-1185">Reference proteome</keyword>
<protein>
    <recommendedName>
        <fullName evidence="3">DUF2513 domain-containing protein</fullName>
    </recommendedName>
</protein>
<name>A0ABW0RUG4_9BURK</name>
<comment type="caution">
    <text evidence="1">The sequence shown here is derived from an EMBL/GenBank/DDBJ whole genome shotgun (WGS) entry which is preliminary data.</text>
</comment>
<dbReference type="EMBL" id="JBHSMZ010000001">
    <property type="protein sequence ID" value="MFC5547125.1"/>
    <property type="molecule type" value="Genomic_DNA"/>
</dbReference>
<evidence type="ECO:0000313" key="2">
    <source>
        <dbReference type="Proteomes" id="UP001596086"/>
    </source>
</evidence>